<evidence type="ECO:0000256" key="6">
    <source>
        <dbReference type="ARBA" id="ARBA00023136"/>
    </source>
</evidence>
<dbReference type="GO" id="GO:1990281">
    <property type="term" value="C:efflux pump complex"/>
    <property type="evidence" value="ECO:0007669"/>
    <property type="project" value="TreeGrafter"/>
</dbReference>
<dbReference type="RefSeq" id="WP_006798107.1">
    <property type="nucleotide sequence ID" value="NZ_LT599032.1"/>
</dbReference>
<comment type="similarity">
    <text evidence="2">Belongs to the outer membrane factor (OMF) (TC 1.B.17) family.</text>
</comment>
<keyword evidence="7" id="KW-0998">Cell outer membrane</keyword>
<organism evidence="8">
    <name type="scientific">uncultured Dysgonomonas sp</name>
    <dbReference type="NCBI Taxonomy" id="206096"/>
    <lineage>
        <taxon>Bacteria</taxon>
        <taxon>Pseudomonadati</taxon>
        <taxon>Bacteroidota</taxon>
        <taxon>Bacteroidia</taxon>
        <taxon>Bacteroidales</taxon>
        <taxon>Dysgonomonadaceae</taxon>
        <taxon>Dysgonomonas</taxon>
        <taxon>environmental samples</taxon>
    </lineage>
</organism>
<evidence type="ECO:0000313" key="8">
    <source>
        <dbReference type="EMBL" id="SBW00473.1"/>
    </source>
</evidence>
<keyword evidence="6" id="KW-0472">Membrane</keyword>
<dbReference type="Gene3D" id="1.20.1600.10">
    <property type="entry name" value="Outer membrane efflux proteins (OEP)"/>
    <property type="match status" value="1"/>
</dbReference>
<dbReference type="GO" id="GO:0009279">
    <property type="term" value="C:cell outer membrane"/>
    <property type="evidence" value="ECO:0007669"/>
    <property type="project" value="UniProtKB-SubCell"/>
</dbReference>
<dbReference type="InterPro" id="IPR003423">
    <property type="entry name" value="OMP_efflux"/>
</dbReference>
<comment type="subcellular location">
    <subcellularLocation>
        <location evidence="1">Cell outer membrane</location>
    </subcellularLocation>
</comment>
<keyword evidence="5" id="KW-0812">Transmembrane</keyword>
<evidence type="ECO:0000256" key="2">
    <source>
        <dbReference type="ARBA" id="ARBA00007613"/>
    </source>
</evidence>
<dbReference type="GO" id="GO:0015562">
    <property type="term" value="F:efflux transmembrane transporter activity"/>
    <property type="evidence" value="ECO:0007669"/>
    <property type="project" value="InterPro"/>
</dbReference>
<evidence type="ECO:0000256" key="3">
    <source>
        <dbReference type="ARBA" id="ARBA00022448"/>
    </source>
</evidence>
<dbReference type="EMBL" id="FLUM01000002">
    <property type="protein sequence ID" value="SBW00473.1"/>
    <property type="molecule type" value="Genomic_DNA"/>
</dbReference>
<proteinExistence type="inferred from homology"/>
<reference evidence="8" key="1">
    <citation type="submission" date="2016-04" db="EMBL/GenBank/DDBJ databases">
        <authorList>
            <person name="Evans L.H."/>
            <person name="Alamgir A."/>
            <person name="Owens N."/>
            <person name="Weber N.D."/>
            <person name="Virtaneva K."/>
            <person name="Barbian K."/>
            <person name="Babar A."/>
            <person name="Rosenke K."/>
        </authorList>
    </citation>
    <scope>NUCLEOTIDE SEQUENCE</scope>
    <source>
        <strain evidence="8">86-1</strain>
    </source>
</reference>
<dbReference type="Pfam" id="PF02321">
    <property type="entry name" value="OEP"/>
    <property type="match status" value="1"/>
</dbReference>
<accession>A0A212JM06</accession>
<dbReference type="PANTHER" id="PTHR30026:SF20">
    <property type="entry name" value="OUTER MEMBRANE PROTEIN TOLC"/>
    <property type="match status" value="1"/>
</dbReference>
<dbReference type="InterPro" id="IPR051906">
    <property type="entry name" value="TolC-like"/>
</dbReference>
<keyword evidence="3" id="KW-0813">Transport</keyword>
<evidence type="ECO:0000256" key="4">
    <source>
        <dbReference type="ARBA" id="ARBA00022452"/>
    </source>
</evidence>
<evidence type="ECO:0008006" key="9">
    <source>
        <dbReference type="Google" id="ProtNLM"/>
    </source>
</evidence>
<evidence type="ECO:0000256" key="1">
    <source>
        <dbReference type="ARBA" id="ARBA00004442"/>
    </source>
</evidence>
<dbReference type="GO" id="GO:0015288">
    <property type="term" value="F:porin activity"/>
    <property type="evidence" value="ECO:0007669"/>
    <property type="project" value="TreeGrafter"/>
</dbReference>
<sequence>MKIFFLIYILVLVSTHDCFSQQKLTLEECKELAKQNNYEMKKSVLSIQEAQHGKKNAFTKYFPSVQANGIGLKSNSGLLETSIMGMDLSLIREGFYGGISVTQPIFAGGQIMNGNKLADKLVDIQKNQSEIVADEVELLTEQYYWQYIQLKEKLKTLEVIEELVGQTLKEVSASVKAGLITHNNELQVQLKLDEVKASKMELYNNIDAVKMLLSQHIGIISDSIEITEVAFENAIHPNAFSVNSDAALHANKTYNLLDKGIEVSKYQTQIEKGKLLPTVAVGANYFFENMVDRKHTVGMAFVSVSIPISGWWGGTHSVRQKKINEKISEYNKIDAGEKIIVQMKNYYKELEVAYQQIQIAESSVKNASENLRLNNNYYKSGLITLNDLLDAQTLLQKAKDTLVDRHTRYLIKLSHYKKITGQ</sequence>
<dbReference type="AlphaFoldDB" id="A0A212JM06"/>
<protein>
    <recommendedName>
        <fullName evidence="9">Outer membrane efflux protein</fullName>
    </recommendedName>
</protein>
<name>A0A212JM06_9BACT</name>
<evidence type="ECO:0000256" key="5">
    <source>
        <dbReference type="ARBA" id="ARBA00022692"/>
    </source>
</evidence>
<evidence type="ECO:0000256" key="7">
    <source>
        <dbReference type="ARBA" id="ARBA00023237"/>
    </source>
</evidence>
<keyword evidence="4" id="KW-1134">Transmembrane beta strand</keyword>
<gene>
    <name evidence="8" type="ORF">KL86DYS1_20203</name>
</gene>
<dbReference type="PANTHER" id="PTHR30026">
    <property type="entry name" value="OUTER MEMBRANE PROTEIN TOLC"/>
    <property type="match status" value="1"/>
</dbReference>
<dbReference type="SUPFAM" id="SSF56954">
    <property type="entry name" value="Outer membrane efflux proteins (OEP)"/>
    <property type="match status" value="1"/>
</dbReference>